<dbReference type="AlphaFoldDB" id="A0A1M6Y5S7"/>
<keyword evidence="1" id="KW-0732">Signal</keyword>
<dbReference type="Proteomes" id="UP000184364">
    <property type="component" value="Unassembled WGS sequence"/>
</dbReference>
<sequence length="235" mass="25635">MNKHYYSFIGLLASIAMSAQIGINTTNPQATLQVKESDAENMADGIIPPRVTGDKLKAKDLVYTNNQQASMVYVTSGVTSALDGKTVDVTAPGYYYYEPSLSNGGKWVKLNTAQDAPIKFFYMPSIVFNTSTMGTGLKRNLYAEYKSQFTNKKFIPSSTTGGTIGTEIRNTFVKSTNAPDTIANIPASNGLYYYVTDYDNTSLANLSIDENGILTYDVIGIGSDYSFVNIVFVVK</sequence>
<protein>
    <submittedName>
        <fullName evidence="2">Uncharacterized protein</fullName>
    </submittedName>
</protein>
<keyword evidence="3" id="KW-1185">Reference proteome</keyword>
<dbReference type="RefSeq" id="WP_073292704.1">
    <property type="nucleotide sequence ID" value="NZ_FRAV01000012.1"/>
</dbReference>
<gene>
    <name evidence="2" type="ORF">SAMN05444267_101299</name>
</gene>
<name>A0A1M6Y5S7_9FLAO</name>
<evidence type="ECO:0000256" key="1">
    <source>
        <dbReference type="SAM" id="SignalP"/>
    </source>
</evidence>
<dbReference type="OrthoDB" id="9808953at2"/>
<evidence type="ECO:0000313" key="2">
    <source>
        <dbReference type="EMBL" id="SHL13660.1"/>
    </source>
</evidence>
<accession>A0A1M6Y5S7</accession>
<dbReference type="EMBL" id="FRAV01000012">
    <property type="protein sequence ID" value="SHL13660.1"/>
    <property type="molecule type" value="Genomic_DNA"/>
</dbReference>
<reference evidence="3" key="1">
    <citation type="submission" date="2016-11" db="EMBL/GenBank/DDBJ databases">
        <authorList>
            <person name="Varghese N."/>
            <person name="Submissions S."/>
        </authorList>
    </citation>
    <scope>NUCLEOTIDE SEQUENCE [LARGE SCALE GENOMIC DNA]</scope>
    <source>
        <strain evidence="3">DSM 26899</strain>
    </source>
</reference>
<evidence type="ECO:0000313" key="3">
    <source>
        <dbReference type="Proteomes" id="UP000184364"/>
    </source>
</evidence>
<feature type="signal peptide" evidence="1">
    <location>
        <begin position="1"/>
        <end position="21"/>
    </location>
</feature>
<feature type="chain" id="PRO_5012002853" evidence="1">
    <location>
        <begin position="22"/>
        <end position="235"/>
    </location>
</feature>
<proteinExistence type="predicted"/>
<dbReference type="STRING" id="1302687.SAMN05444267_101299"/>
<organism evidence="2 3">
    <name type="scientific">Chryseobacterium polytrichastri</name>
    <dbReference type="NCBI Taxonomy" id="1302687"/>
    <lineage>
        <taxon>Bacteria</taxon>
        <taxon>Pseudomonadati</taxon>
        <taxon>Bacteroidota</taxon>
        <taxon>Flavobacteriia</taxon>
        <taxon>Flavobacteriales</taxon>
        <taxon>Weeksellaceae</taxon>
        <taxon>Chryseobacterium group</taxon>
        <taxon>Chryseobacterium</taxon>
    </lineage>
</organism>